<keyword evidence="1 5" id="KW-0963">Cytoplasm</keyword>
<dbReference type="GO" id="GO:0008615">
    <property type="term" value="P:pyridoxine biosynthetic process"/>
    <property type="evidence" value="ECO:0007669"/>
    <property type="project" value="UniProtKB-UniRule"/>
</dbReference>
<dbReference type="GO" id="GO:0005829">
    <property type="term" value="C:cytosol"/>
    <property type="evidence" value="ECO:0007669"/>
    <property type="project" value="TreeGrafter"/>
</dbReference>
<evidence type="ECO:0000256" key="3">
    <source>
        <dbReference type="ARBA" id="ARBA00023027"/>
    </source>
</evidence>
<comment type="caution">
    <text evidence="5">Lacks conserved residue(s) required for the propagation of feature annotation.</text>
</comment>
<dbReference type="RefSeq" id="WP_112055431.1">
    <property type="nucleotide sequence ID" value="NZ_QLSX01000008.1"/>
</dbReference>
<dbReference type="GO" id="GO:0033711">
    <property type="term" value="F:4-phosphoerythronate dehydrogenase activity"/>
    <property type="evidence" value="ECO:0007669"/>
    <property type="project" value="UniProtKB-EC"/>
</dbReference>
<comment type="pathway">
    <text evidence="5">Cofactor biosynthesis; pyridoxine 5'-phosphate biosynthesis; pyridoxine 5'-phosphate from D-erythrose 4-phosphate: step 2/5.</text>
</comment>
<dbReference type="InterPro" id="IPR006139">
    <property type="entry name" value="D-isomer_2_OHA_DH_cat_dom"/>
</dbReference>
<dbReference type="Pfam" id="PF02826">
    <property type="entry name" value="2-Hacid_dh_C"/>
    <property type="match status" value="1"/>
</dbReference>
<comment type="caution">
    <text evidence="8">The sequence shown here is derived from an EMBL/GenBank/DDBJ whole genome shotgun (WGS) entry which is preliminary data.</text>
</comment>
<gene>
    <name evidence="5" type="primary">pdxB</name>
    <name evidence="8" type="ORF">BCL93_10821</name>
</gene>
<dbReference type="PANTHER" id="PTHR10996:SF178">
    <property type="entry name" value="2-HYDROXYACID DEHYDROGENASE YGL185C-RELATED"/>
    <property type="match status" value="1"/>
</dbReference>
<dbReference type="UniPathway" id="UPA00244">
    <property type="reaction ID" value="UER00310"/>
</dbReference>
<dbReference type="InterPro" id="IPR038251">
    <property type="entry name" value="PdxB_dimer_sf"/>
</dbReference>
<dbReference type="GO" id="GO:0016618">
    <property type="term" value="F:hydroxypyruvate reductase [NAD(P)H] activity"/>
    <property type="evidence" value="ECO:0007669"/>
    <property type="project" value="TreeGrafter"/>
</dbReference>
<dbReference type="EC" id="1.1.1.290" evidence="5"/>
<feature type="binding site" evidence="5">
    <location>
        <position position="189"/>
    </location>
    <ligand>
        <name>NAD(+)</name>
        <dbReference type="ChEBI" id="CHEBI:57540"/>
    </ligand>
</feature>
<comment type="similarity">
    <text evidence="5">Belongs to the D-isomer specific 2-hydroxyacid dehydrogenase family. PdxB subfamily.</text>
</comment>
<feature type="binding site" evidence="5">
    <location>
        <position position="68"/>
    </location>
    <ligand>
        <name>substrate</name>
    </ligand>
</feature>
<evidence type="ECO:0000259" key="6">
    <source>
        <dbReference type="Pfam" id="PF00389"/>
    </source>
</evidence>
<feature type="active site" evidence="5">
    <location>
        <position position="251"/>
    </location>
</feature>
<dbReference type="InterPro" id="IPR020921">
    <property type="entry name" value="Erythronate-4-P_DHase"/>
</dbReference>
<feature type="binding site" evidence="5">
    <location>
        <position position="47"/>
    </location>
    <ligand>
        <name>substrate</name>
    </ligand>
</feature>
<feature type="active site" description="Proton donor" evidence="5">
    <location>
        <position position="268"/>
    </location>
</feature>
<dbReference type="Pfam" id="PF00389">
    <property type="entry name" value="2-Hacid_dh"/>
    <property type="match status" value="1"/>
</dbReference>
<dbReference type="SUPFAM" id="SSF52283">
    <property type="entry name" value="Formate/glycerate dehydrogenase catalytic domain-like"/>
    <property type="match status" value="1"/>
</dbReference>
<feature type="binding site" evidence="5">
    <location>
        <position position="246"/>
    </location>
    <ligand>
        <name>NAD(+)</name>
        <dbReference type="ChEBI" id="CHEBI:57540"/>
    </ligand>
</feature>
<accession>A0A328XLJ1</accession>
<dbReference type="InterPro" id="IPR050223">
    <property type="entry name" value="D-isomer_2-hydroxyacid_DH"/>
</dbReference>
<dbReference type="PANTHER" id="PTHR10996">
    <property type="entry name" value="2-HYDROXYACID DEHYDROGENASE-RELATED"/>
    <property type="match status" value="1"/>
</dbReference>
<dbReference type="HAMAP" id="MF_01825">
    <property type="entry name" value="PdxB"/>
    <property type="match status" value="1"/>
</dbReference>
<feature type="binding site" evidence="5">
    <location>
        <position position="271"/>
    </location>
    <ligand>
        <name>NAD(+)</name>
        <dbReference type="ChEBI" id="CHEBI:57540"/>
    </ligand>
</feature>
<comment type="subcellular location">
    <subcellularLocation>
        <location evidence="5">Cytoplasm</location>
    </subcellularLocation>
</comment>
<evidence type="ECO:0000259" key="7">
    <source>
        <dbReference type="Pfam" id="PF02826"/>
    </source>
</evidence>
<comment type="function">
    <text evidence="5">Catalyzes the oxidation of erythronate-4-phosphate to 3-hydroxy-2-oxo-4-phosphonooxybutanoate.</text>
</comment>
<protein>
    <recommendedName>
        <fullName evidence="5">Erythronate-4-phosphate dehydrogenase</fullName>
        <ecNumber evidence="5">1.1.1.290</ecNumber>
    </recommendedName>
</protein>
<dbReference type="CDD" id="cd12158">
    <property type="entry name" value="ErythrP_dh"/>
    <property type="match status" value="1"/>
</dbReference>
<keyword evidence="2 5" id="KW-0560">Oxidoreductase</keyword>
<keyword evidence="3 5" id="KW-0520">NAD</keyword>
<organism evidence="8 9">
    <name type="scientific">Onishia taeanensis</name>
    <dbReference type="NCBI Taxonomy" id="284577"/>
    <lineage>
        <taxon>Bacteria</taxon>
        <taxon>Pseudomonadati</taxon>
        <taxon>Pseudomonadota</taxon>
        <taxon>Gammaproteobacteria</taxon>
        <taxon>Oceanospirillales</taxon>
        <taxon>Halomonadaceae</taxon>
        <taxon>Onishia</taxon>
    </lineage>
</organism>
<name>A0A328XLJ1_9GAMM</name>
<evidence type="ECO:0000313" key="8">
    <source>
        <dbReference type="EMBL" id="RAR59674.1"/>
    </source>
</evidence>
<keyword evidence="4 5" id="KW-0664">Pyridoxine biosynthesis</keyword>
<feature type="active site" evidence="5">
    <location>
        <position position="222"/>
    </location>
</feature>
<feature type="binding site" evidence="5">
    <location>
        <position position="148"/>
    </location>
    <ligand>
        <name>NAD(+)</name>
        <dbReference type="ChEBI" id="CHEBI:57540"/>
    </ligand>
</feature>
<dbReference type="NCBIfam" id="NF001309">
    <property type="entry name" value="PRK00257.1"/>
    <property type="match status" value="1"/>
</dbReference>
<evidence type="ECO:0000256" key="2">
    <source>
        <dbReference type="ARBA" id="ARBA00023002"/>
    </source>
</evidence>
<comment type="subunit">
    <text evidence="5">Homodimer.</text>
</comment>
<dbReference type="Gene3D" id="3.40.50.720">
    <property type="entry name" value="NAD(P)-binding Rossmann-like Domain"/>
    <property type="match status" value="2"/>
</dbReference>
<sequence length="396" mass="43121">MRLLIDSHVPKAEACFADLGSITRLPGREIDGQAVRDAQAEVLVVRSITRVDEALLEGSTLRFVGTCTIGTDHIDQAALEARGIGFANAPGCNAEAVVDYVLSSLLTLAEREGTELDQRRIGIVGAGNVGGRLYRRLTALGLNCRVCDPPRAEREAEEVAEREAGDPQSPPFDDLDTLIEECDVLCLHTPLVREGEHRTHHLLDEARIEALKPGSWLLNAGRGDCLDGQALLARLAARGDLRSVLDVFEEEPAIDEALWRLADIATPHIAGHSLDGKLRGTHQVYRSAMKYFGSPVRVAFADLAPPPALPSLTLDAGLSPWEALRLCVRACYDVRRDHDALIRYQQQKGLTAGFDAYRSEYPLRREFSTLTVRLRPAAASLEPLLTAAGFAVVVDG</sequence>
<dbReference type="InterPro" id="IPR006140">
    <property type="entry name" value="D-isomer_DH_NAD-bd"/>
</dbReference>
<dbReference type="GO" id="GO:0051287">
    <property type="term" value="F:NAD binding"/>
    <property type="evidence" value="ECO:0007669"/>
    <property type="project" value="InterPro"/>
</dbReference>
<comment type="catalytic activity">
    <reaction evidence="5">
        <text>4-phospho-D-erythronate + NAD(+) = (R)-3-hydroxy-2-oxo-4-phosphooxybutanoate + NADH + H(+)</text>
        <dbReference type="Rhea" id="RHEA:18829"/>
        <dbReference type="ChEBI" id="CHEBI:15378"/>
        <dbReference type="ChEBI" id="CHEBI:57540"/>
        <dbReference type="ChEBI" id="CHEBI:57945"/>
        <dbReference type="ChEBI" id="CHEBI:58538"/>
        <dbReference type="ChEBI" id="CHEBI:58766"/>
        <dbReference type="EC" id="1.1.1.290"/>
    </reaction>
</comment>
<evidence type="ECO:0000256" key="1">
    <source>
        <dbReference type="ARBA" id="ARBA00022490"/>
    </source>
</evidence>
<evidence type="ECO:0000313" key="9">
    <source>
        <dbReference type="Proteomes" id="UP000249700"/>
    </source>
</evidence>
<proteinExistence type="inferred from homology"/>
<dbReference type="EMBL" id="QLSX01000008">
    <property type="protein sequence ID" value="RAR59674.1"/>
    <property type="molecule type" value="Genomic_DNA"/>
</dbReference>
<feature type="domain" description="D-isomer specific 2-hydroxyacid dehydrogenase catalytic" evidence="6">
    <location>
        <begin position="38"/>
        <end position="373"/>
    </location>
</feature>
<dbReference type="InterPro" id="IPR036291">
    <property type="entry name" value="NAD(P)-bd_dom_sf"/>
</dbReference>
<dbReference type="GO" id="GO:0030267">
    <property type="term" value="F:glyoxylate reductase (NADPH) activity"/>
    <property type="evidence" value="ECO:0007669"/>
    <property type="project" value="TreeGrafter"/>
</dbReference>
<feature type="domain" description="D-isomer specific 2-hydroxyacid dehydrogenase NAD-binding" evidence="7">
    <location>
        <begin position="110"/>
        <end position="270"/>
    </location>
</feature>
<dbReference type="Gene3D" id="3.30.1370.170">
    <property type="match status" value="1"/>
</dbReference>
<evidence type="ECO:0000256" key="5">
    <source>
        <dbReference type="HAMAP-Rule" id="MF_01825"/>
    </source>
</evidence>
<reference evidence="8 9" key="1">
    <citation type="submission" date="2018-06" db="EMBL/GenBank/DDBJ databases">
        <title>Comparative analysis of microorganisms from saline springs in Andes Mountain Range, Colombia.</title>
        <authorList>
            <person name="Rubin E."/>
        </authorList>
    </citation>
    <scope>NUCLEOTIDE SEQUENCE [LARGE SCALE GENOMIC DNA]</scope>
    <source>
        <strain evidence="8 9">USBA-857</strain>
    </source>
</reference>
<dbReference type="AlphaFoldDB" id="A0A328XLJ1"/>
<dbReference type="Proteomes" id="UP000249700">
    <property type="component" value="Unassembled WGS sequence"/>
</dbReference>
<dbReference type="SUPFAM" id="SSF51735">
    <property type="entry name" value="NAD(P)-binding Rossmann-fold domains"/>
    <property type="match status" value="1"/>
</dbReference>
<dbReference type="OrthoDB" id="9770208at2"/>
<evidence type="ECO:0000256" key="4">
    <source>
        <dbReference type="ARBA" id="ARBA00023096"/>
    </source>
</evidence>